<evidence type="ECO:0000259" key="8">
    <source>
        <dbReference type="PROSITE" id="PS50024"/>
    </source>
</evidence>
<organism evidence="10 11">
    <name type="scientific">Stichopus japonicus</name>
    <name type="common">Sea cucumber</name>
    <dbReference type="NCBI Taxonomy" id="307972"/>
    <lineage>
        <taxon>Eukaryota</taxon>
        <taxon>Metazoa</taxon>
        <taxon>Echinodermata</taxon>
        <taxon>Eleutherozoa</taxon>
        <taxon>Echinozoa</taxon>
        <taxon>Holothuroidea</taxon>
        <taxon>Aspidochirotacea</taxon>
        <taxon>Aspidochirotida</taxon>
        <taxon>Stichopodidae</taxon>
        <taxon>Apostichopus</taxon>
    </lineage>
</organism>
<evidence type="ECO:0000313" key="11">
    <source>
        <dbReference type="Proteomes" id="UP000230750"/>
    </source>
</evidence>
<dbReference type="Pfam" id="PF01390">
    <property type="entry name" value="SEA"/>
    <property type="match status" value="1"/>
</dbReference>
<keyword evidence="10" id="KW-0430">Lectin</keyword>
<dbReference type="SUPFAM" id="SSF57535">
    <property type="entry name" value="Complement control module/SCR domain"/>
    <property type="match status" value="3"/>
</dbReference>
<keyword evidence="1 6" id="KW-0768">Sushi</keyword>
<evidence type="ECO:0000256" key="5">
    <source>
        <dbReference type="ARBA" id="ARBA00023180"/>
    </source>
</evidence>
<keyword evidence="2" id="KW-0732">Signal</keyword>
<name>A0A2G8JSH2_STIJA</name>
<evidence type="ECO:0000256" key="7">
    <source>
        <dbReference type="SAM" id="Phobius"/>
    </source>
</evidence>
<accession>A0A2G8JSH2</accession>
<dbReference type="GO" id="GO:0030246">
    <property type="term" value="F:carbohydrate binding"/>
    <property type="evidence" value="ECO:0007669"/>
    <property type="project" value="UniProtKB-KW"/>
</dbReference>
<evidence type="ECO:0000256" key="1">
    <source>
        <dbReference type="ARBA" id="ARBA00022659"/>
    </source>
</evidence>
<comment type="caution">
    <text evidence="10">The sequence shown here is derived from an EMBL/GenBank/DDBJ whole genome shotgun (WGS) entry which is preliminary data.</text>
</comment>
<gene>
    <name evidence="10" type="ORF">BSL78_24479</name>
</gene>
<feature type="domain" description="Sushi" evidence="9">
    <location>
        <begin position="938"/>
        <end position="1000"/>
    </location>
</feature>
<feature type="domain" description="Sushi" evidence="9">
    <location>
        <begin position="82"/>
        <end position="146"/>
    </location>
</feature>
<dbReference type="SUPFAM" id="SSF82671">
    <property type="entry name" value="SEA domain"/>
    <property type="match status" value="1"/>
</dbReference>
<dbReference type="InterPro" id="IPR000082">
    <property type="entry name" value="SEA_dom"/>
</dbReference>
<keyword evidence="7" id="KW-0812">Transmembrane</keyword>
<feature type="transmembrane region" description="Helical" evidence="7">
    <location>
        <begin position="1224"/>
        <end position="1254"/>
    </location>
</feature>
<comment type="caution">
    <text evidence="6">Lacks conserved residue(s) required for the propagation of feature annotation.</text>
</comment>
<evidence type="ECO:0000256" key="2">
    <source>
        <dbReference type="ARBA" id="ARBA00022729"/>
    </source>
</evidence>
<dbReference type="SMART" id="SM00032">
    <property type="entry name" value="CCP"/>
    <property type="match status" value="4"/>
</dbReference>
<proteinExistence type="predicted"/>
<keyword evidence="7" id="KW-1133">Transmembrane helix</keyword>
<keyword evidence="4 6" id="KW-1015">Disulfide bond</keyword>
<evidence type="ECO:0000256" key="3">
    <source>
        <dbReference type="ARBA" id="ARBA00022737"/>
    </source>
</evidence>
<evidence type="ECO:0000256" key="6">
    <source>
        <dbReference type="PROSITE-ProRule" id="PRU00302"/>
    </source>
</evidence>
<dbReference type="PROSITE" id="PS50024">
    <property type="entry name" value="SEA"/>
    <property type="match status" value="1"/>
</dbReference>
<evidence type="ECO:0000256" key="4">
    <source>
        <dbReference type="ARBA" id="ARBA00023157"/>
    </source>
</evidence>
<dbReference type="InterPro" id="IPR036364">
    <property type="entry name" value="SEA_dom_sf"/>
</dbReference>
<dbReference type="PROSITE" id="PS50923">
    <property type="entry name" value="SUSHI"/>
    <property type="match status" value="4"/>
</dbReference>
<sequence length="1356" mass="145020">MVEMSCNTTTQCILPDTALTNINCDNNSYGLTGIENCYAQYFAFENCQCAMENYTLSSEGAQYWCQGNNRWLPDITILQCFAPCTPNIGSDVIVRDADGNTASSTVTLHGNVVYYDCPLGYYGIGTTIVTCTDGSWDAPDQFSCYEIENFTYPTTQPTTPTPTLLTTLQDMTSTFLPDITSQPPSTVIASTELPSSSDTVSTDIIGMSTDVITTGLPDISTSGTLSTSMPDISTNNGEITTTLMVDSSTVEGSTTFSLQSTGSEVTTPFNDVSTMPGLSTEDVKSTFLTDLTTSGTFGTTKTYTDVITTGLPDFSTSGTLSTSMPDISTNNGEITTTLMVDSSTVEGSTTFSLQSTGSEVTTPFNDVSTMPGLSTEDVKSTFLTDLTTSGTVGTTKTYTDVITTGLPDFSTSGTLSTSMPDISTNIGEITTTLMVDSSTVEGSTTFSLQSTVSEVTTPFNDVSTLPGLSTEDVKSTFLTDLTTSGTVGTTKTYTDVITTVLPDFSTSDTLSTSMPDISTNIGEITTTLMVDFSTVEGSTTFSLQSTVSEVTTPFNDVSTMPGLSTEDVKSTFLTDLTTSGTVGTTKTYTDVITTVLPDVSTSETLSTSMPDISTNNGEITTTLMVDSSTLEGSTTFSLRSTGSEVTTFFDDVFTMTGFTTDDMKTTLLTDLTTSDHVSTIIADETSTVVTDSTTRKVTTTLTDTSASDSLITTDLDITNIVTTSTTDLKTDGVSSTLQSTASRALTTTPDTTSSVSTTTTSTTAVPVVSTTVTSSTDVTTATTAASTTITNAGTTKTNAPSPTTTAKITCEFPMKVDTNVEVSPYQFQYDPESEITFSCPEGYNLDGPLKATCTTTGIWDPNNPTPTCKENPCERPEFPDDSNIQLVPDKSQYNHDESVTFNCETGYSLVGPGELTCQTGTFGTELPSCLEEAELESSTCYIYNVSEEVTVTQQKYKYVAGESVSLQCNDPTKVLSLTNDTVTCEGGNIWSLPSDVTCIECGADSAVQQCSGKTNSVCDRETSICACPPGEEYINDECIVKESVLTTVSLNGNYSSNLADEESDEFQNLQTDVCSAFEDALTRRYTNVQRGFVNCYIQSFADGSIITQVVTEYDASENVTPEDVKNILVVELERQSASENNYTLPGLSLNFTLGYPIESEVIVDGTNPCDDNANNVCHPDLGMCNQINGSLYNCSCKSDFYDNYGILGVSQPGIYCFDVDKPRYGLITGLGIAIPLFVIICIMFSVAICIPICTKRREEQRKMRINRDLEMTTVIGTGGYSLRKNGYHANANDVDISDEIDGTSTRIKAIASTIEHMGEPKPIPRASMISEPPVSSNGFQTHFDQREVVENGANYR</sequence>
<dbReference type="EMBL" id="MRZV01001327">
    <property type="protein sequence ID" value="PIK38683.1"/>
    <property type="molecule type" value="Genomic_DNA"/>
</dbReference>
<keyword evidence="3" id="KW-0677">Repeat</keyword>
<feature type="domain" description="SEA" evidence="8">
    <location>
        <begin position="1037"/>
        <end position="1156"/>
    </location>
</feature>
<dbReference type="PANTHER" id="PTHR46393:SF7">
    <property type="entry name" value="COMPLEMENT C2"/>
    <property type="match status" value="1"/>
</dbReference>
<dbReference type="Proteomes" id="UP000230750">
    <property type="component" value="Unassembled WGS sequence"/>
</dbReference>
<dbReference type="OrthoDB" id="6480633at2759"/>
<reference evidence="10 11" key="1">
    <citation type="journal article" date="2017" name="PLoS Biol.">
        <title>The sea cucumber genome provides insights into morphological evolution and visceral regeneration.</title>
        <authorList>
            <person name="Zhang X."/>
            <person name="Sun L."/>
            <person name="Yuan J."/>
            <person name="Sun Y."/>
            <person name="Gao Y."/>
            <person name="Zhang L."/>
            <person name="Li S."/>
            <person name="Dai H."/>
            <person name="Hamel J.F."/>
            <person name="Liu C."/>
            <person name="Yu Y."/>
            <person name="Liu S."/>
            <person name="Lin W."/>
            <person name="Guo K."/>
            <person name="Jin S."/>
            <person name="Xu P."/>
            <person name="Storey K.B."/>
            <person name="Huan P."/>
            <person name="Zhang T."/>
            <person name="Zhou Y."/>
            <person name="Zhang J."/>
            <person name="Lin C."/>
            <person name="Li X."/>
            <person name="Xing L."/>
            <person name="Huo D."/>
            <person name="Sun M."/>
            <person name="Wang L."/>
            <person name="Mercier A."/>
            <person name="Li F."/>
            <person name="Yang H."/>
            <person name="Xiang J."/>
        </authorList>
    </citation>
    <scope>NUCLEOTIDE SEQUENCE [LARGE SCALE GENOMIC DNA]</scope>
    <source>
        <strain evidence="10">Shaxun</strain>
        <tissue evidence="10">Muscle</tissue>
    </source>
</reference>
<feature type="domain" description="Sushi" evidence="9">
    <location>
        <begin position="871"/>
        <end position="931"/>
    </location>
</feature>
<protein>
    <submittedName>
        <fullName evidence="10">Putative P-selectin-like</fullName>
    </submittedName>
</protein>
<dbReference type="Pfam" id="PF00084">
    <property type="entry name" value="Sushi"/>
    <property type="match status" value="2"/>
</dbReference>
<feature type="disulfide bond" evidence="6">
    <location>
        <begin position="810"/>
        <end position="853"/>
    </location>
</feature>
<dbReference type="PANTHER" id="PTHR46393">
    <property type="entry name" value="SUSHI DOMAIN-CONTAINING PROTEIN"/>
    <property type="match status" value="1"/>
</dbReference>
<evidence type="ECO:0000313" key="10">
    <source>
        <dbReference type="EMBL" id="PIK38683.1"/>
    </source>
</evidence>
<keyword evidence="11" id="KW-1185">Reference proteome</keyword>
<dbReference type="InterPro" id="IPR000436">
    <property type="entry name" value="Sushi_SCR_CCP_dom"/>
</dbReference>
<keyword evidence="7" id="KW-0472">Membrane</keyword>
<dbReference type="Gene3D" id="2.10.70.10">
    <property type="entry name" value="Complement Module, domain 1"/>
    <property type="match status" value="3"/>
</dbReference>
<feature type="disulfide bond" evidence="6">
    <location>
        <begin position="117"/>
        <end position="144"/>
    </location>
</feature>
<evidence type="ECO:0000259" key="9">
    <source>
        <dbReference type="PROSITE" id="PS50923"/>
    </source>
</evidence>
<dbReference type="CDD" id="cd00033">
    <property type="entry name" value="CCP"/>
    <property type="match status" value="3"/>
</dbReference>
<keyword evidence="5" id="KW-0325">Glycoprotein</keyword>
<dbReference type="InterPro" id="IPR035976">
    <property type="entry name" value="Sushi/SCR/CCP_sf"/>
</dbReference>
<feature type="domain" description="Sushi" evidence="9">
    <location>
        <begin position="808"/>
        <end position="870"/>
    </location>
</feature>
<dbReference type="Gene3D" id="3.30.70.960">
    <property type="entry name" value="SEA domain"/>
    <property type="match status" value="1"/>
</dbReference>